<organism evidence="2 5">
    <name type="scientific">Escherichia coli</name>
    <dbReference type="NCBI Taxonomy" id="562"/>
    <lineage>
        <taxon>Bacteria</taxon>
        <taxon>Pseudomonadati</taxon>
        <taxon>Pseudomonadota</taxon>
        <taxon>Gammaproteobacteria</taxon>
        <taxon>Enterobacterales</taxon>
        <taxon>Enterobacteriaceae</taxon>
        <taxon>Escherichia</taxon>
    </lineage>
</organism>
<evidence type="ECO:0000313" key="4">
    <source>
        <dbReference type="Proteomes" id="UP000184277"/>
    </source>
</evidence>
<reference evidence="1 4" key="1">
    <citation type="submission" date="2016-10" db="EMBL/GenBank/DDBJ databases">
        <title>Comprehensive resistome analysis reveals the prevalence of NDM and MCR-1 in Chinese poultry production.</title>
        <authorList>
            <person name="Wang Y."/>
            <person name="Zhang R."/>
            <person name="Li J."/>
            <person name="Wu Z."/>
            <person name="Wenjuan Y."/>
            <person name="Schwarz S."/>
            <person name="Tyrrell J."/>
            <person name="Zheng Y."/>
            <person name="Wang S."/>
            <person name="Shen Z."/>
            <person name="Liu Z."/>
            <person name="Lei L."/>
            <person name="Li M."/>
            <person name="Zhang Q."/>
            <person name="Wu C."/>
            <person name="Zhang Q."/>
            <person name="Wu Y."/>
            <person name="Walsh T."/>
            <person name="Shen J."/>
        </authorList>
    </citation>
    <scope>NUCLEOTIDE SEQUENCE [LARGE SCALE GENOMIC DNA]</scope>
    <source>
        <strain evidence="1 4">570</strain>
    </source>
</reference>
<dbReference type="RefSeq" id="WP_001309376.1">
    <property type="nucleotide sequence ID" value="NZ_JBIXAF010000001.1"/>
</dbReference>
<dbReference type="AlphaFoldDB" id="A0A0C2B676"/>
<gene>
    <name evidence="1" type="ORF">BK383_19170</name>
    <name evidence="3" type="ORF">D4N09_12450</name>
    <name evidence="2" type="ORF">DD762_19915</name>
</gene>
<evidence type="ECO:0000313" key="6">
    <source>
        <dbReference type="Proteomes" id="UP000460654"/>
    </source>
</evidence>
<evidence type="ECO:0000313" key="3">
    <source>
        <dbReference type="EMBL" id="TXU35727.1"/>
    </source>
</evidence>
<dbReference type="Proteomes" id="UP000460654">
    <property type="component" value="Unassembled WGS sequence"/>
</dbReference>
<comment type="caution">
    <text evidence="2">The sequence shown here is derived from an EMBL/GenBank/DDBJ whole genome shotgun (WGS) entry which is preliminary data.</text>
</comment>
<dbReference type="EMBL" id="QYOH01000010">
    <property type="protein sequence ID" value="TXU35727.1"/>
    <property type="molecule type" value="Genomic_DNA"/>
</dbReference>
<proteinExistence type="predicted"/>
<evidence type="ECO:0000313" key="1">
    <source>
        <dbReference type="EMBL" id="OJR53633.1"/>
    </source>
</evidence>
<sequence>MEKRAQNPLSFAFRVSYCELVEQLPYKNNGKTNNKDFIYQKVKSGVTTPF</sequence>
<protein>
    <submittedName>
        <fullName evidence="2">Uncharacterized protein</fullName>
    </submittedName>
</protein>
<dbReference type="Proteomes" id="UP000184277">
    <property type="component" value="Unassembled WGS sequence"/>
</dbReference>
<reference evidence="2 5" key="2">
    <citation type="submission" date="2018-04" db="EMBL/GenBank/DDBJ databases">
        <title>Draft Genomic Sequencing Of Potential Extraintestinal Pathogenic Escherichia coli B8S56 Isolated from Retail Chicken Skin.</title>
        <authorList>
            <person name="Xu A."/>
            <person name="Tilman S."/>
            <person name="Wisser-Parker K."/>
            <person name="Scullen O.J."/>
            <person name="Sommers C."/>
        </authorList>
    </citation>
    <scope>NUCLEOTIDE SEQUENCE [LARGE SCALE GENOMIC DNA]</scope>
    <source>
        <strain evidence="2 5">B8S56</strain>
    </source>
</reference>
<dbReference type="Proteomes" id="UP000245761">
    <property type="component" value="Unassembled WGS sequence"/>
</dbReference>
<evidence type="ECO:0000313" key="2">
    <source>
        <dbReference type="EMBL" id="PWH58663.1"/>
    </source>
</evidence>
<name>A0A0C2B676_ECOLX</name>
<evidence type="ECO:0000313" key="5">
    <source>
        <dbReference type="Proteomes" id="UP000245761"/>
    </source>
</evidence>
<reference evidence="3 6" key="3">
    <citation type="submission" date="2018-09" db="EMBL/GenBank/DDBJ databases">
        <title>Persistent metagenomic signatures of early life antibiotic treatment in the infant gut microbiota and resistome.</title>
        <authorList>
            <person name="Gasparrini A.J."/>
        </authorList>
    </citation>
    <scope>NUCLEOTIDE SEQUENCE [LARGE SCALE GENOMIC DNA]</scope>
    <source>
        <strain evidence="3 6">T0181B.E-10</strain>
    </source>
</reference>
<dbReference type="EMBL" id="QEMT01000040">
    <property type="protein sequence ID" value="PWH58663.1"/>
    <property type="molecule type" value="Genomic_DNA"/>
</dbReference>
<accession>A0A0C2B676</accession>
<dbReference type="EMBL" id="MOKI01000038">
    <property type="protein sequence ID" value="OJR53633.1"/>
    <property type="molecule type" value="Genomic_DNA"/>
</dbReference>